<dbReference type="RefSeq" id="WP_241914929.1">
    <property type="nucleotide sequence ID" value="NZ_CP093326.1"/>
</dbReference>
<keyword evidence="2" id="KW-1185">Reference proteome</keyword>
<organism evidence="1 2">
    <name type="scientific">Arthrobacter sulfonylureivorans</name>
    <dbReference type="NCBI Taxonomy" id="2486855"/>
    <lineage>
        <taxon>Bacteria</taxon>
        <taxon>Bacillati</taxon>
        <taxon>Actinomycetota</taxon>
        <taxon>Actinomycetes</taxon>
        <taxon>Micrococcales</taxon>
        <taxon>Micrococcaceae</taxon>
        <taxon>Arthrobacter</taxon>
    </lineage>
</organism>
<accession>A0ABY3W9R8</accession>
<evidence type="ECO:0000313" key="2">
    <source>
        <dbReference type="Proteomes" id="UP000829069"/>
    </source>
</evidence>
<sequence>MIALQLDEVERVTQFKLTMEQPVQPWKRKKLSRLQEAFEGAGINGVMSRKQDLPTMTTIPRQIERHHSKKIVLPWLAA</sequence>
<name>A0ABY3W9R8_9MICC</name>
<protein>
    <submittedName>
        <fullName evidence="1">Uncharacterized protein</fullName>
    </submittedName>
</protein>
<reference evidence="1 2" key="1">
    <citation type="submission" date="2022-03" db="EMBL/GenBank/DDBJ databases">
        <title>Isotopic signatures of nitrous oxide derived from detoxification processes.</title>
        <authorList>
            <person name="Behrendt U."/>
            <person name="Buchen C."/>
            <person name="Well R."/>
            <person name="Ulrich A."/>
            <person name="Rohe L."/>
            <person name="Kolb S."/>
            <person name="Schloter M."/>
            <person name="Horn M.A."/>
            <person name="Augustin J."/>
        </authorList>
    </citation>
    <scope>NUCLEOTIDE SEQUENCE [LARGE SCALE GENOMIC DNA]</scope>
    <source>
        <strain evidence="1 2">S4-C24</strain>
    </source>
</reference>
<gene>
    <name evidence="1" type="ORF">MNQ99_07080</name>
</gene>
<proteinExistence type="predicted"/>
<dbReference type="Proteomes" id="UP000829069">
    <property type="component" value="Chromosome"/>
</dbReference>
<dbReference type="EMBL" id="CP093326">
    <property type="protein sequence ID" value="UNK47098.1"/>
    <property type="molecule type" value="Genomic_DNA"/>
</dbReference>
<evidence type="ECO:0000313" key="1">
    <source>
        <dbReference type="EMBL" id="UNK47098.1"/>
    </source>
</evidence>